<dbReference type="CDD" id="cd09251">
    <property type="entry name" value="AP-2_Mu2_Cterm"/>
    <property type="match status" value="1"/>
</dbReference>
<comment type="similarity">
    <text evidence="9">Belongs to the adaptor complexes medium subunit family.</text>
</comment>
<comment type="subcellular location">
    <subcellularLocation>
        <location evidence="1">Cytoplasmic vesicle membrane</location>
    </subcellularLocation>
    <subcellularLocation>
        <location evidence="8">Membrane</location>
        <location evidence="8">Coated pit</location>
    </subcellularLocation>
</comment>
<evidence type="ECO:0000256" key="1">
    <source>
        <dbReference type="ARBA" id="ARBA00004156"/>
    </source>
</evidence>
<keyword evidence="7" id="KW-0968">Cytoplasmic vesicle</keyword>
<keyword evidence="4 9" id="KW-0653">Protein transport</keyword>
<proteinExistence type="inferred from homology"/>
<protein>
    <recommendedName>
        <fullName evidence="10">MHD domain-containing protein</fullName>
    </recommendedName>
</protein>
<accession>G8C246</accession>
<dbReference type="InterPro" id="IPR028565">
    <property type="entry name" value="MHD"/>
</dbReference>
<dbReference type="SUPFAM" id="SSF64356">
    <property type="entry name" value="SNARE-like"/>
    <property type="match status" value="1"/>
</dbReference>
<evidence type="ECO:0000259" key="10">
    <source>
        <dbReference type="PROSITE" id="PS51072"/>
    </source>
</evidence>
<evidence type="ECO:0000256" key="6">
    <source>
        <dbReference type="ARBA" id="ARBA00023176"/>
    </source>
</evidence>
<sequence>MINGVLIYSSRGDLIVCDLLKSSLKRTISDIFKIQVINSLEMKSPILTLGSTTFHHIRSSSESKLWIVAITRSNANSGVIWEFLYKLDSMLTAYDLNNEEKLMEKFMVYYEMIDVMLTSNAMPINTELSSIASKISYRLPKTISNSPTNEKNNNNGLSIPKFLTRNSRSMSQEFSNITQSDIPWRPTGIKYKKNEVFLYVNEKINILVSKDQTILKAYVDGSIDLVSHLSGTPICQFGLNDYLSMTGNNISNRGDEFRHDFMDDEDLSTGRSSSSSVKIEDCTFHQCVSLDKFNDERLINFVPPDGSFELMRYHVRDDLNIPFKVTPRVSISSSRCSMRYKIILKSLFPTSLSAADAMLKIPLPPGTVDCKINASSGKCNFSTSDNCAIWKFNKYKGLTENELILETVPSSSTDILSLQQWTRPPMSMNFEIIMFSNSGLVVKYLKVMERVQKYRPVKWIKYVSKSGSYEIRY</sequence>
<dbReference type="STRING" id="1071381.G8C246"/>
<dbReference type="PROSITE" id="PS51072">
    <property type="entry name" value="MHD"/>
    <property type="match status" value="1"/>
</dbReference>
<dbReference type="RefSeq" id="XP_003688658.1">
    <property type="nucleotide sequence ID" value="XM_003688610.1"/>
</dbReference>
<feature type="domain" description="MHD" evidence="10">
    <location>
        <begin position="193"/>
        <end position="472"/>
    </location>
</feature>
<gene>
    <name evidence="11" type="primary">TPHA0P00660</name>
    <name evidence="11" type="ordered locus">TPHA_0P00660</name>
</gene>
<dbReference type="AlphaFoldDB" id="G8C246"/>
<evidence type="ECO:0000256" key="5">
    <source>
        <dbReference type="ARBA" id="ARBA00023136"/>
    </source>
</evidence>
<name>G8C246_TETPH</name>
<dbReference type="Gene3D" id="2.60.40.1170">
    <property type="entry name" value="Mu homology domain, subdomain B"/>
    <property type="match status" value="2"/>
</dbReference>
<evidence type="ECO:0000256" key="9">
    <source>
        <dbReference type="PIRNR" id="PIRNR005992"/>
    </source>
</evidence>
<evidence type="ECO:0000256" key="3">
    <source>
        <dbReference type="ARBA" id="ARBA00022583"/>
    </source>
</evidence>
<evidence type="ECO:0000313" key="11">
    <source>
        <dbReference type="EMBL" id="CCE66224.1"/>
    </source>
</evidence>
<evidence type="ECO:0000256" key="8">
    <source>
        <dbReference type="ARBA" id="ARBA00037878"/>
    </source>
</evidence>
<dbReference type="eggNOG" id="KOG0938">
    <property type="taxonomic scope" value="Eukaryota"/>
</dbReference>
<dbReference type="InterPro" id="IPR043512">
    <property type="entry name" value="Mu2_C"/>
</dbReference>
<evidence type="ECO:0000256" key="2">
    <source>
        <dbReference type="ARBA" id="ARBA00022448"/>
    </source>
</evidence>
<dbReference type="OMA" id="VWKIPRI"/>
<keyword evidence="12" id="KW-1185">Reference proteome</keyword>
<dbReference type="GO" id="GO:0006886">
    <property type="term" value="P:intracellular protein transport"/>
    <property type="evidence" value="ECO:0007669"/>
    <property type="project" value="UniProtKB-UniRule"/>
</dbReference>
<dbReference type="GeneID" id="11530766"/>
<dbReference type="OrthoDB" id="10259133at2759"/>
<dbReference type="SUPFAM" id="SSF49447">
    <property type="entry name" value="Second domain of Mu2 adaptin subunit (ap50) of ap2 adaptor"/>
    <property type="match status" value="1"/>
</dbReference>
<dbReference type="PRINTS" id="PR00314">
    <property type="entry name" value="CLATHRINADPT"/>
</dbReference>
<dbReference type="InterPro" id="IPR036168">
    <property type="entry name" value="AP2_Mu_C_sf"/>
</dbReference>
<dbReference type="InterPro" id="IPR011012">
    <property type="entry name" value="Longin-like_dom_sf"/>
</dbReference>
<keyword evidence="6" id="KW-0168">Coated pit</keyword>
<dbReference type="GO" id="GO:0006897">
    <property type="term" value="P:endocytosis"/>
    <property type="evidence" value="ECO:0007669"/>
    <property type="project" value="UniProtKB-KW"/>
</dbReference>
<evidence type="ECO:0000256" key="4">
    <source>
        <dbReference type="ARBA" id="ARBA00022927"/>
    </source>
</evidence>
<keyword evidence="5" id="KW-0472">Membrane</keyword>
<dbReference type="PANTHER" id="PTHR10529">
    <property type="entry name" value="AP COMPLEX SUBUNIT MU"/>
    <property type="match status" value="1"/>
</dbReference>
<organism evidence="11 12">
    <name type="scientific">Tetrapisispora phaffii (strain ATCC 24235 / CBS 4417 / NBRC 1672 / NRRL Y-8282 / UCD 70-5)</name>
    <name type="common">Yeast</name>
    <name type="synonym">Fabospora phaffii</name>
    <dbReference type="NCBI Taxonomy" id="1071381"/>
    <lineage>
        <taxon>Eukaryota</taxon>
        <taxon>Fungi</taxon>
        <taxon>Dikarya</taxon>
        <taxon>Ascomycota</taxon>
        <taxon>Saccharomycotina</taxon>
        <taxon>Saccharomycetes</taxon>
        <taxon>Saccharomycetales</taxon>
        <taxon>Saccharomycetaceae</taxon>
        <taxon>Tetrapisispora</taxon>
    </lineage>
</organism>
<dbReference type="KEGG" id="tpf:TPHA_0P00660"/>
<dbReference type="InterPro" id="IPR050431">
    <property type="entry name" value="Adaptor_comp_med_subunit"/>
</dbReference>
<dbReference type="GO" id="GO:0030122">
    <property type="term" value="C:AP-2 adaptor complex"/>
    <property type="evidence" value="ECO:0007669"/>
    <property type="project" value="EnsemblFungi"/>
</dbReference>
<dbReference type="HOGENOM" id="CLU_026996_5_2_1"/>
<dbReference type="EMBL" id="HE612871">
    <property type="protein sequence ID" value="CCE66224.1"/>
    <property type="molecule type" value="Genomic_DNA"/>
</dbReference>
<evidence type="ECO:0000256" key="7">
    <source>
        <dbReference type="ARBA" id="ARBA00023329"/>
    </source>
</evidence>
<keyword evidence="2 9" id="KW-0813">Transport</keyword>
<dbReference type="Pfam" id="PF00928">
    <property type="entry name" value="Adap_comp_sub"/>
    <property type="match status" value="1"/>
</dbReference>
<reference evidence="11 12" key="1">
    <citation type="journal article" date="2011" name="Proc. Natl. Acad. Sci. U.S.A.">
        <title>Evolutionary erosion of yeast sex chromosomes by mating-type switching accidents.</title>
        <authorList>
            <person name="Gordon J.L."/>
            <person name="Armisen D."/>
            <person name="Proux-Wera E."/>
            <person name="Oheigeartaigh S.S."/>
            <person name="Byrne K.P."/>
            <person name="Wolfe K.H."/>
        </authorList>
    </citation>
    <scope>NUCLEOTIDE SEQUENCE [LARGE SCALE GENOMIC DNA]</scope>
    <source>
        <strain evidence="12">ATCC 24235 / CBS 4417 / NBRC 1672 / NRRL Y-8282 / UCD 70-5</strain>
    </source>
</reference>
<dbReference type="InterPro" id="IPR001392">
    <property type="entry name" value="Clathrin_mu"/>
</dbReference>
<dbReference type="Proteomes" id="UP000005666">
    <property type="component" value="Chromosome 16"/>
</dbReference>
<dbReference type="PIRSF" id="PIRSF005992">
    <property type="entry name" value="Clathrin_mu"/>
    <property type="match status" value="1"/>
</dbReference>
<dbReference type="Gene3D" id="3.30.450.60">
    <property type="match status" value="1"/>
</dbReference>
<evidence type="ECO:0000313" key="12">
    <source>
        <dbReference type="Proteomes" id="UP000005666"/>
    </source>
</evidence>
<keyword evidence="3" id="KW-0254">Endocytosis</keyword>